<dbReference type="Proteomes" id="UP000318288">
    <property type="component" value="Unassembled WGS sequence"/>
</dbReference>
<name>A0A5C6EFP1_9BACT</name>
<keyword evidence="2" id="KW-0812">Transmembrane</keyword>
<evidence type="ECO:0000313" key="5">
    <source>
        <dbReference type="Proteomes" id="UP000318288"/>
    </source>
</evidence>
<dbReference type="Pfam" id="PF05569">
    <property type="entry name" value="Peptidase_M56"/>
    <property type="match status" value="1"/>
</dbReference>
<evidence type="ECO:0000259" key="3">
    <source>
        <dbReference type="Pfam" id="PF05569"/>
    </source>
</evidence>
<keyword evidence="5" id="KW-1185">Reference proteome</keyword>
<dbReference type="PANTHER" id="PTHR34978:SF3">
    <property type="entry name" value="SLR0241 PROTEIN"/>
    <property type="match status" value="1"/>
</dbReference>
<keyword evidence="2" id="KW-1133">Transmembrane helix</keyword>
<evidence type="ECO:0000256" key="2">
    <source>
        <dbReference type="SAM" id="Phobius"/>
    </source>
</evidence>
<keyword evidence="2" id="KW-0472">Membrane</keyword>
<feature type="domain" description="Peptidase M56" evidence="3">
    <location>
        <begin position="30"/>
        <end position="312"/>
    </location>
</feature>
<dbReference type="EMBL" id="SJPW01000007">
    <property type="protein sequence ID" value="TWU47598.1"/>
    <property type="molecule type" value="Genomic_DNA"/>
</dbReference>
<gene>
    <name evidence="4" type="primary">blaR1_8</name>
    <name evidence="4" type="ORF">Poly51_53980</name>
</gene>
<comment type="caution">
    <text evidence="4">The sequence shown here is derived from an EMBL/GenBank/DDBJ whole genome shotgun (WGS) entry which is preliminary data.</text>
</comment>
<dbReference type="AlphaFoldDB" id="A0A5C6EFP1"/>
<reference evidence="4 5" key="1">
    <citation type="submission" date="2019-02" db="EMBL/GenBank/DDBJ databases">
        <title>Deep-cultivation of Planctomycetes and their phenomic and genomic characterization uncovers novel biology.</title>
        <authorList>
            <person name="Wiegand S."/>
            <person name="Jogler M."/>
            <person name="Boedeker C."/>
            <person name="Pinto D."/>
            <person name="Vollmers J."/>
            <person name="Rivas-Marin E."/>
            <person name="Kohn T."/>
            <person name="Peeters S.H."/>
            <person name="Heuer A."/>
            <person name="Rast P."/>
            <person name="Oberbeckmann S."/>
            <person name="Bunk B."/>
            <person name="Jeske O."/>
            <person name="Meyerdierks A."/>
            <person name="Storesund J.E."/>
            <person name="Kallscheuer N."/>
            <person name="Luecker S."/>
            <person name="Lage O.M."/>
            <person name="Pohl T."/>
            <person name="Merkel B.J."/>
            <person name="Hornburger P."/>
            <person name="Mueller R.-W."/>
            <person name="Bruemmer F."/>
            <person name="Labrenz M."/>
            <person name="Spormann A.M."/>
            <person name="Op Den Camp H."/>
            <person name="Overmann J."/>
            <person name="Amann R."/>
            <person name="Jetten M.S.M."/>
            <person name="Mascher T."/>
            <person name="Medema M.H."/>
            <person name="Devos D.P."/>
            <person name="Kaster A.-K."/>
            <person name="Ovreas L."/>
            <person name="Rohde M."/>
            <person name="Galperin M.Y."/>
            <person name="Jogler C."/>
        </authorList>
    </citation>
    <scope>NUCLEOTIDE SEQUENCE [LARGE SCALE GENOMIC DNA]</scope>
    <source>
        <strain evidence="4 5">Poly51</strain>
    </source>
</reference>
<evidence type="ECO:0000256" key="1">
    <source>
        <dbReference type="SAM" id="MobiDB-lite"/>
    </source>
</evidence>
<feature type="transmembrane region" description="Helical" evidence="2">
    <location>
        <begin position="20"/>
        <end position="42"/>
    </location>
</feature>
<dbReference type="RefSeq" id="WP_146461529.1">
    <property type="nucleotide sequence ID" value="NZ_SJPW01000007.1"/>
</dbReference>
<dbReference type="InterPro" id="IPR008756">
    <property type="entry name" value="Peptidase_M56"/>
</dbReference>
<feature type="region of interest" description="Disordered" evidence="1">
    <location>
        <begin position="408"/>
        <end position="434"/>
    </location>
</feature>
<accession>A0A5C6EFP1</accession>
<organism evidence="4 5">
    <name type="scientific">Rubripirellula tenax</name>
    <dbReference type="NCBI Taxonomy" id="2528015"/>
    <lineage>
        <taxon>Bacteria</taxon>
        <taxon>Pseudomonadati</taxon>
        <taxon>Planctomycetota</taxon>
        <taxon>Planctomycetia</taxon>
        <taxon>Pirellulales</taxon>
        <taxon>Pirellulaceae</taxon>
        <taxon>Rubripirellula</taxon>
    </lineage>
</organism>
<feature type="transmembrane region" description="Helical" evidence="2">
    <location>
        <begin position="139"/>
        <end position="160"/>
    </location>
</feature>
<dbReference type="PANTHER" id="PTHR34978">
    <property type="entry name" value="POSSIBLE SENSOR-TRANSDUCER PROTEIN BLAR"/>
    <property type="match status" value="1"/>
</dbReference>
<dbReference type="OrthoDB" id="279966at2"/>
<sequence length="854" mass="94539">MSDEASNIWTLFGEELAGRLLVTMLHFLWQAAVVAGLAWLMATALRTASPKGRYAMFCTAMAILPLLMVITFAVQDRPVHSPSITLTSDVNPDHVRATAIGITPDNSVRDQRTNIAIEDLANTVNTTVLGGFPLWVHDSAAWVVSAYLFGVSFFLVRLLIAVCGGSRLRARAEVIHDTGLCQQIADQARQLQLRRVPKVAYCQNVMVPTVVGLLRPMILLPTALTTGLTPDDLNAILRHEFAHIRRFDLWVNLGQRILESLLFFHPAVWWLSRRISAERELCCDDMVVSSGFLSIDYGGALLRMAERCAEANRARAIQLAADGQDRSLLEYRIQRLFNSNASSPFHLHRGGFAALLLVLMTLISIPCATIRFAQAQTPNASSPFAPASTAPGQDENIAFDYADTDPFGQPTQTKNETAVRDAFPPGVFGDQDHESTKKKVFQWIGQARSGNAAEREAIIEPLSQYLGVSNEIPKALMPLTYDSDKRVRTAASRVIFMKAGEIRGEPDAIKILRYRMVLTMVREDVHANLTMPFLVELMKTENANVRRAVTSLVVQMLRQGHNEVLDQIIGEKDDPNIVDRDEYYRAIEVFNNERSKIERFKLEAAKRQSSTVPGMTDGDPFGGNTGKTDPFGRPIYADKAGIEDPFGVPKPDTPKEAAKREANDAAIAFAVAEKRAIVAELSSPETRINFAFDDETSVHFVGTPLQEALQTIGKQHAIPIVLNRQALEESGLTPDVPVTISLANVSLRSAIRLMLRSLQLEMMIEDDVLQVTTREQMRSTSLSRKYYIGQLPYKGVDIARSLQRVLDATMVAGDAKPVVEYLSGGEGKEGIIWVQANEVAHREALGKLNWLLNK</sequence>
<dbReference type="InterPro" id="IPR011989">
    <property type="entry name" value="ARM-like"/>
</dbReference>
<feature type="transmembrane region" description="Helical" evidence="2">
    <location>
        <begin position="352"/>
        <end position="373"/>
    </location>
</feature>
<dbReference type="CDD" id="cd07341">
    <property type="entry name" value="M56_BlaR1_MecR1_like"/>
    <property type="match status" value="1"/>
</dbReference>
<dbReference type="InterPro" id="IPR052173">
    <property type="entry name" value="Beta-lactam_resp_regulator"/>
</dbReference>
<protein>
    <submittedName>
        <fullName evidence="4">Regulatory protein BlaR1</fullName>
    </submittedName>
</protein>
<dbReference type="Gene3D" id="3.30.2010.10">
    <property type="entry name" value="Metalloproteases ('zincins'), catalytic domain"/>
    <property type="match status" value="1"/>
</dbReference>
<evidence type="ECO:0000313" key="4">
    <source>
        <dbReference type="EMBL" id="TWU47598.1"/>
    </source>
</evidence>
<proteinExistence type="predicted"/>
<feature type="transmembrane region" description="Helical" evidence="2">
    <location>
        <begin position="54"/>
        <end position="74"/>
    </location>
</feature>
<dbReference type="SUPFAM" id="SSF48371">
    <property type="entry name" value="ARM repeat"/>
    <property type="match status" value="1"/>
</dbReference>
<dbReference type="Gene3D" id="1.25.10.10">
    <property type="entry name" value="Leucine-rich Repeat Variant"/>
    <property type="match status" value="1"/>
</dbReference>
<dbReference type="InterPro" id="IPR016024">
    <property type="entry name" value="ARM-type_fold"/>
</dbReference>